<sequence>MPEKSALIQTRVTPDIRARLEAVAEEAGLTVSSLLRVLVENVVDGEAPPAAERLPSRSRREGKVTVRLDKDVRDALDEEARERRVSVATWAASMIRARYRGGPQPLPNDRPAFQRAFRQLSGVAVNVNQIAHALNRGVLTGAGAALTAEEVRALTAEVASLRKELRAVAAGRYQVQVLGDRDE</sequence>
<dbReference type="InterPro" id="IPR013321">
    <property type="entry name" value="Arc_rbn_hlx_hlx"/>
</dbReference>
<proteinExistence type="predicted"/>
<protein>
    <submittedName>
        <fullName evidence="2">RelB antitoxin</fullName>
    </submittedName>
</protein>
<gene>
    <name evidence="2" type="ORF">SAMN04488050_115104</name>
</gene>
<dbReference type="Gene3D" id="1.10.1220.10">
    <property type="entry name" value="Met repressor-like"/>
    <property type="match status" value="1"/>
</dbReference>
<dbReference type="InterPro" id="IPR007337">
    <property type="entry name" value="RelB/DinJ"/>
</dbReference>
<organism evidence="2 3">
    <name type="scientific">Alloyangia pacifica</name>
    <dbReference type="NCBI Taxonomy" id="311180"/>
    <lineage>
        <taxon>Bacteria</taxon>
        <taxon>Pseudomonadati</taxon>
        <taxon>Pseudomonadota</taxon>
        <taxon>Alphaproteobacteria</taxon>
        <taxon>Rhodobacterales</taxon>
        <taxon>Roseobacteraceae</taxon>
        <taxon>Alloyangia</taxon>
    </lineage>
</organism>
<evidence type="ECO:0000259" key="1">
    <source>
        <dbReference type="Pfam" id="PF05713"/>
    </source>
</evidence>
<dbReference type="Pfam" id="PF04221">
    <property type="entry name" value="RelB"/>
    <property type="match status" value="1"/>
</dbReference>
<name>A0A1I6W6W6_9RHOB</name>
<reference evidence="3" key="1">
    <citation type="submission" date="2016-10" db="EMBL/GenBank/DDBJ databases">
        <authorList>
            <person name="Varghese N."/>
            <person name="Submissions S."/>
        </authorList>
    </citation>
    <scope>NUCLEOTIDE SEQUENCE [LARGE SCALE GENOMIC DNA]</scope>
    <source>
        <strain evidence="3">DSM 26894</strain>
    </source>
</reference>
<dbReference type="RefSeq" id="WP_092430619.1">
    <property type="nucleotide sequence ID" value="NZ_FNCL01000021.1"/>
</dbReference>
<dbReference type="OrthoDB" id="7857228at2"/>
<dbReference type="Pfam" id="PF05713">
    <property type="entry name" value="MobC"/>
    <property type="match status" value="1"/>
</dbReference>
<dbReference type="EMBL" id="FOZW01000015">
    <property type="protein sequence ID" value="SFT21736.1"/>
    <property type="molecule type" value="Genomic_DNA"/>
</dbReference>
<dbReference type="InterPro" id="IPR008687">
    <property type="entry name" value="MobC"/>
</dbReference>
<dbReference type="AlphaFoldDB" id="A0A1I6W6W6"/>
<dbReference type="SUPFAM" id="SSF47598">
    <property type="entry name" value="Ribbon-helix-helix"/>
    <property type="match status" value="2"/>
</dbReference>
<evidence type="ECO:0000313" key="2">
    <source>
        <dbReference type="EMBL" id="SFT21736.1"/>
    </source>
</evidence>
<accession>A0A1I6W6W6</accession>
<evidence type="ECO:0000313" key="3">
    <source>
        <dbReference type="Proteomes" id="UP000199392"/>
    </source>
</evidence>
<dbReference type="GO" id="GO:0006355">
    <property type="term" value="P:regulation of DNA-templated transcription"/>
    <property type="evidence" value="ECO:0007669"/>
    <property type="project" value="InterPro"/>
</dbReference>
<keyword evidence="3" id="KW-1185">Reference proteome</keyword>
<feature type="domain" description="Bacterial mobilisation" evidence="1">
    <location>
        <begin position="118"/>
        <end position="165"/>
    </location>
</feature>
<dbReference type="InterPro" id="IPR010985">
    <property type="entry name" value="Ribbon_hlx_hlx"/>
</dbReference>
<dbReference type="Proteomes" id="UP000199392">
    <property type="component" value="Unassembled WGS sequence"/>
</dbReference>